<dbReference type="SUPFAM" id="SSF88659">
    <property type="entry name" value="Sigma3 and sigma4 domains of RNA polymerase sigma factors"/>
    <property type="match status" value="1"/>
</dbReference>
<accession>A0A8J6J7M4</accession>
<evidence type="ECO:0000313" key="9">
    <source>
        <dbReference type="Proteomes" id="UP000628736"/>
    </source>
</evidence>
<evidence type="ECO:0000256" key="2">
    <source>
        <dbReference type="ARBA" id="ARBA00023015"/>
    </source>
</evidence>
<evidence type="ECO:0000259" key="6">
    <source>
        <dbReference type="Pfam" id="PF04542"/>
    </source>
</evidence>
<dbReference type="InterPro" id="IPR007627">
    <property type="entry name" value="RNA_pol_sigma70_r2"/>
</dbReference>
<name>A0A8J6J7M4_9FIRM</name>
<evidence type="ECO:0000259" key="7">
    <source>
        <dbReference type="Pfam" id="PF08281"/>
    </source>
</evidence>
<dbReference type="AlphaFoldDB" id="A0A8J6J7M4"/>
<evidence type="ECO:0000313" key="8">
    <source>
        <dbReference type="EMBL" id="MBC5721442.1"/>
    </source>
</evidence>
<dbReference type="Pfam" id="PF08281">
    <property type="entry name" value="Sigma70_r4_2"/>
    <property type="match status" value="1"/>
</dbReference>
<dbReference type="GO" id="GO:0016987">
    <property type="term" value="F:sigma factor activity"/>
    <property type="evidence" value="ECO:0007669"/>
    <property type="project" value="UniProtKB-KW"/>
</dbReference>
<evidence type="ECO:0000256" key="5">
    <source>
        <dbReference type="ARBA" id="ARBA00023163"/>
    </source>
</evidence>
<keyword evidence="4" id="KW-0238">DNA-binding</keyword>
<gene>
    <name evidence="8" type="ORF">H8S11_01195</name>
</gene>
<dbReference type="GO" id="GO:0003677">
    <property type="term" value="F:DNA binding"/>
    <property type="evidence" value="ECO:0007669"/>
    <property type="project" value="UniProtKB-KW"/>
</dbReference>
<sequence>MAHRGEDLYEQHARQVFRYLFSITGEQDTAEELTQETFYQALKNLDAFRGDSTPQVWLCAIAKRLWYKELERRKRTAPLEEERLSTLAASDDPVEETERREDRMALYRAMQRLDGDTREVIHLRLAGDFSFREIGDILGKSEVWARVRFYRGKEELAKLMGGGYGGKRSQ</sequence>
<evidence type="ECO:0000256" key="1">
    <source>
        <dbReference type="ARBA" id="ARBA00010641"/>
    </source>
</evidence>
<dbReference type="InterPro" id="IPR013249">
    <property type="entry name" value="RNA_pol_sigma70_r4_t2"/>
</dbReference>
<keyword evidence="5" id="KW-0804">Transcription</keyword>
<dbReference type="InterPro" id="IPR036388">
    <property type="entry name" value="WH-like_DNA-bd_sf"/>
</dbReference>
<keyword evidence="9" id="KW-1185">Reference proteome</keyword>
<protein>
    <submittedName>
        <fullName evidence="8">Sigma-70 family RNA polymerase sigma factor</fullName>
    </submittedName>
</protein>
<evidence type="ECO:0000256" key="4">
    <source>
        <dbReference type="ARBA" id="ARBA00023125"/>
    </source>
</evidence>
<dbReference type="InterPro" id="IPR039425">
    <property type="entry name" value="RNA_pol_sigma-70-like"/>
</dbReference>
<keyword evidence="2" id="KW-0805">Transcription regulation</keyword>
<dbReference type="Pfam" id="PF04542">
    <property type="entry name" value="Sigma70_r2"/>
    <property type="match status" value="1"/>
</dbReference>
<dbReference type="InterPro" id="IPR014284">
    <property type="entry name" value="RNA_pol_sigma-70_dom"/>
</dbReference>
<dbReference type="Proteomes" id="UP000628736">
    <property type="component" value="Unassembled WGS sequence"/>
</dbReference>
<proteinExistence type="inferred from homology"/>
<comment type="caution">
    <text evidence="8">The sequence shown here is derived from an EMBL/GenBank/DDBJ whole genome shotgun (WGS) entry which is preliminary data.</text>
</comment>
<dbReference type="RefSeq" id="WP_147571612.1">
    <property type="nucleotide sequence ID" value="NZ_JACOPO010000001.1"/>
</dbReference>
<feature type="domain" description="RNA polymerase sigma factor 70 region 4 type 2" evidence="7">
    <location>
        <begin position="103"/>
        <end position="156"/>
    </location>
</feature>
<evidence type="ECO:0000256" key="3">
    <source>
        <dbReference type="ARBA" id="ARBA00023082"/>
    </source>
</evidence>
<dbReference type="NCBIfam" id="TIGR02937">
    <property type="entry name" value="sigma70-ECF"/>
    <property type="match status" value="1"/>
</dbReference>
<dbReference type="EMBL" id="JACOPO010000001">
    <property type="protein sequence ID" value="MBC5721442.1"/>
    <property type="molecule type" value="Genomic_DNA"/>
</dbReference>
<reference evidence="8" key="1">
    <citation type="submission" date="2020-08" db="EMBL/GenBank/DDBJ databases">
        <title>Genome public.</title>
        <authorList>
            <person name="Liu C."/>
            <person name="Sun Q."/>
        </authorList>
    </citation>
    <scope>NUCLEOTIDE SEQUENCE</scope>
    <source>
        <strain evidence="8">NSJ-23</strain>
    </source>
</reference>
<dbReference type="InterPro" id="IPR013324">
    <property type="entry name" value="RNA_pol_sigma_r3/r4-like"/>
</dbReference>
<dbReference type="Gene3D" id="1.10.1740.10">
    <property type="match status" value="1"/>
</dbReference>
<dbReference type="GO" id="GO:0006352">
    <property type="term" value="P:DNA-templated transcription initiation"/>
    <property type="evidence" value="ECO:0007669"/>
    <property type="project" value="InterPro"/>
</dbReference>
<organism evidence="8 9">
    <name type="scientific">Flintibacter hominis</name>
    <dbReference type="NCBI Taxonomy" id="2763048"/>
    <lineage>
        <taxon>Bacteria</taxon>
        <taxon>Bacillati</taxon>
        <taxon>Bacillota</taxon>
        <taxon>Clostridia</taxon>
        <taxon>Eubacteriales</taxon>
        <taxon>Flintibacter</taxon>
    </lineage>
</organism>
<dbReference type="Gene3D" id="1.10.10.10">
    <property type="entry name" value="Winged helix-like DNA-binding domain superfamily/Winged helix DNA-binding domain"/>
    <property type="match status" value="1"/>
</dbReference>
<dbReference type="PANTHER" id="PTHR43133">
    <property type="entry name" value="RNA POLYMERASE ECF-TYPE SIGMA FACTO"/>
    <property type="match status" value="1"/>
</dbReference>
<dbReference type="InterPro" id="IPR013325">
    <property type="entry name" value="RNA_pol_sigma_r2"/>
</dbReference>
<comment type="similarity">
    <text evidence="1">Belongs to the sigma-70 factor family. ECF subfamily.</text>
</comment>
<dbReference type="PANTHER" id="PTHR43133:SF52">
    <property type="entry name" value="ECF RNA POLYMERASE SIGMA FACTOR SIGL"/>
    <property type="match status" value="1"/>
</dbReference>
<feature type="domain" description="RNA polymerase sigma-70 region 2" evidence="6">
    <location>
        <begin position="8"/>
        <end position="76"/>
    </location>
</feature>
<dbReference type="SUPFAM" id="SSF88946">
    <property type="entry name" value="Sigma2 domain of RNA polymerase sigma factors"/>
    <property type="match status" value="1"/>
</dbReference>
<keyword evidence="3" id="KW-0731">Sigma factor</keyword>